<accession>A0A7C8M6H6</accession>
<dbReference type="SUPFAM" id="SSF81383">
    <property type="entry name" value="F-box domain"/>
    <property type="match status" value="1"/>
</dbReference>
<name>A0A7C8M6H6_9PLEO</name>
<evidence type="ECO:0000259" key="1">
    <source>
        <dbReference type="PROSITE" id="PS50181"/>
    </source>
</evidence>
<feature type="domain" description="F-box" evidence="1">
    <location>
        <begin position="3"/>
        <end position="49"/>
    </location>
</feature>
<dbReference type="Pfam" id="PF12937">
    <property type="entry name" value="F-box-like"/>
    <property type="match status" value="1"/>
</dbReference>
<dbReference type="AlphaFoldDB" id="A0A7C8M6H6"/>
<evidence type="ECO:0000313" key="3">
    <source>
        <dbReference type="Proteomes" id="UP000481861"/>
    </source>
</evidence>
<organism evidence="2 3">
    <name type="scientific">Massariosphaeria phaeospora</name>
    <dbReference type="NCBI Taxonomy" id="100035"/>
    <lineage>
        <taxon>Eukaryota</taxon>
        <taxon>Fungi</taxon>
        <taxon>Dikarya</taxon>
        <taxon>Ascomycota</taxon>
        <taxon>Pezizomycotina</taxon>
        <taxon>Dothideomycetes</taxon>
        <taxon>Pleosporomycetidae</taxon>
        <taxon>Pleosporales</taxon>
        <taxon>Pleosporales incertae sedis</taxon>
        <taxon>Massariosphaeria</taxon>
    </lineage>
</organism>
<comment type="caution">
    <text evidence="2">The sequence shown here is derived from an EMBL/GenBank/DDBJ whole genome shotgun (WGS) entry which is preliminary data.</text>
</comment>
<dbReference type="OrthoDB" id="5139943at2759"/>
<gene>
    <name evidence="2" type="ORF">BDV95DRAFT_574896</name>
</gene>
<reference evidence="2 3" key="1">
    <citation type="submission" date="2020-01" db="EMBL/GenBank/DDBJ databases">
        <authorList>
            <consortium name="DOE Joint Genome Institute"/>
            <person name="Haridas S."/>
            <person name="Albert R."/>
            <person name="Binder M."/>
            <person name="Bloem J."/>
            <person name="Labutti K."/>
            <person name="Salamov A."/>
            <person name="Andreopoulos B."/>
            <person name="Baker S.E."/>
            <person name="Barry K."/>
            <person name="Bills G."/>
            <person name="Bluhm B.H."/>
            <person name="Cannon C."/>
            <person name="Castanera R."/>
            <person name="Culley D.E."/>
            <person name="Daum C."/>
            <person name="Ezra D."/>
            <person name="Gonzalez J.B."/>
            <person name="Henrissat B."/>
            <person name="Kuo A."/>
            <person name="Liang C."/>
            <person name="Lipzen A."/>
            <person name="Lutzoni F."/>
            <person name="Magnuson J."/>
            <person name="Mondo S."/>
            <person name="Nolan M."/>
            <person name="Ohm R."/>
            <person name="Pangilinan J."/>
            <person name="Park H.-J.H."/>
            <person name="Ramirez L."/>
            <person name="Alfaro M."/>
            <person name="Sun H."/>
            <person name="Tritt A."/>
            <person name="Yoshinaga Y."/>
            <person name="Zwiers L.-H.L."/>
            <person name="Turgeon B.G."/>
            <person name="Goodwin S.B."/>
            <person name="Spatafora J.W."/>
            <person name="Crous P.W."/>
            <person name="Grigoriev I.V."/>
        </authorList>
    </citation>
    <scope>NUCLEOTIDE SEQUENCE [LARGE SCALE GENOMIC DNA]</scope>
    <source>
        <strain evidence="2 3">CBS 611.86</strain>
    </source>
</reference>
<dbReference type="Proteomes" id="UP000481861">
    <property type="component" value="Unassembled WGS sequence"/>
</dbReference>
<dbReference type="Gene3D" id="1.20.1280.50">
    <property type="match status" value="1"/>
</dbReference>
<keyword evidence="3" id="KW-1185">Reference proteome</keyword>
<evidence type="ECO:0000313" key="2">
    <source>
        <dbReference type="EMBL" id="KAF2870016.1"/>
    </source>
</evidence>
<dbReference type="InterPro" id="IPR036047">
    <property type="entry name" value="F-box-like_dom_sf"/>
</dbReference>
<dbReference type="InterPro" id="IPR001810">
    <property type="entry name" value="F-box_dom"/>
</dbReference>
<dbReference type="EMBL" id="JAADJZ010000014">
    <property type="protein sequence ID" value="KAF2870016.1"/>
    <property type="molecule type" value="Genomic_DNA"/>
</dbReference>
<protein>
    <recommendedName>
        <fullName evidence="1">F-box domain-containing protein</fullName>
    </recommendedName>
</protein>
<dbReference type="SMART" id="SM00256">
    <property type="entry name" value="FBOX"/>
    <property type="match status" value="1"/>
</dbReference>
<proteinExistence type="predicted"/>
<sequence>MASASLNFLPTEILLRIASFLPCSSVLNLQRVNRHLHTACNDRLLFRAIAEHPAYMAEGLEAFPNKAIAEWQDAAVALEAATLSDTVRMAFAVEQAINLHRRDAGLPTNIDTWLPQLMMLRHPAALALPPTLFLDAQDAPPFTPMFSHTYMVATILRRLPYDEDIFATLMGLQITGANTTPATPPPQHAQLDEKVDRSVAELGATNRDLTQAEVRKISFAMLFSVLRSCTVPPLTNGTTITSATMWHPIALPRLAKMPFHEWMHIPPVYGEAAQQAFSQSPQLQKMTTPEFLSSGEWQGYYTDQRWGGPHLDPPMRSIRLDGLPPGPGDRHCACLIDSTSYGHDLHGFFDILSGKVSTSGQVQFVKRYAASGWEWYYKGWVTPFGMVGYWGRNRGYETWELGGYWWIWKVEWCGW</sequence>
<dbReference type="PROSITE" id="PS50181">
    <property type="entry name" value="FBOX"/>
    <property type="match status" value="1"/>
</dbReference>